<dbReference type="RefSeq" id="WP_219748668.1">
    <property type="nucleotide sequence ID" value="NZ_JAHXZN010000003.1"/>
</dbReference>
<keyword evidence="1" id="KW-0812">Transmembrane</keyword>
<keyword evidence="1" id="KW-0472">Membrane</keyword>
<feature type="transmembrane region" description="Helical" evidence="1">
    <location>
        <begin position="49"/>
        <end position="69"/>
    </location>
</feature>
<evidence type="ECO:0000313" key="2">
    <source>
        <dbReference type="EMBL" id="MBW6531255.1"/>
    </source>
</evidence>
<organism evidence="2 3">
    <name type="scientific">Sphingomonas citri</name>
    <dbReference type="NCBI Taxonomy" id="2862499"/>
    <lineage>
        <taxon>Bacteria</taxon>
        <taxon>Pseudomonadati</taxon>
        <taxon>Pseudomonadota</taxon>
        <taxon>Alphaproteobacteria</taxon>
        <taxon>Sphingomonadales</taxon>
        <taxon>Sphingomonadaceae</taxon>
        <taxon>Sphingomonas</taxon>
    </lineage>
</organism>
<dbReference type="Proteomes" id="UP000759103">
    <property type="component" value="Unassembled WGS sequence"/>
</dbReference>
<dbReference type="EMBL" id="JAHXZN010000003">
    <property type="protein sequence ID" value="MBW6531255.1"/>
    <property type="molecule type" value="Genomic_DNA"/>
</dbReference>
<evidence type="ECO:0000256" key="1">
    <source>
        <dbReference type="SAM" id="Phobius"/>
    </source>
</evidence>
<name>A0ABS7BNT0_9SPHN</name>
<reference evidence="2 3" key="1">
    <citation type="submission" date="2021-07" db="EMBL/GenBank/DDBJ databases">
        <title>Sphingomonas sp.</title>
        <authorList>
            <person name="Feng G."/>
            <person name="Li J."/>
            <person name="Pan M."/>
        </authorList>
    </citation>
    <scope>NUCLEOTIDE SEQUENCE [LARGE SCALE GENOMIC DNA]</scope>
    <source>
        <strain evidence="2 3">RRHST34</strain>
    </source>
</reference>
<gene>
    <name evidence="2" type="ORF">KZ820_10965</name>
</gene>
<sequence>MIERARSVAAGFADVGLTQAEELLRRVSPEGRAQARREREARARRQRRLLVRVVLAAAASLLVWALLAIAVAPAVALAVAAALMLLLTALVLIRAAPRAPGREALAGAALPDLAAEAAVWLAAQRRGLPPPALRLSEAMAHRLETLAPRLAQLDPRSPAAAQVRALIAVELPDLVDGWRAVPISLRGSARDGAPAPDLLLENGLRLLDGELARVDSQLGRGALDGIAVQGRYLELKYDADGELR</sequence>
<accession>A0ABS7BNT0</accession>
<proteinExistence type="predicted"/>
<keyword evidence="1" id="KW-1133">Transmembrane helix</keyword>
<evidence type="ECO:0000313" key="3">
    <source>
        <dbReference type="Proteomes" id="UP000759103"/>
    </source>
</evidence>
<feature type="transmembrane region" description="Helical" evidence="1">
    <location>
        <begin position="75"/>
        <end position="93"/>
    </location>
</feature>
<protein>
    <submittedName>
        <fullName evidence="2">Uncharacterized protein</fullName>
    </submittedName>
</protein>
<comment type="caution">
    <text evidence="2">The sequence shown here is derived from an EMBL/GenBank/DDBJ whole genome shotgun (WGS) entry which is preliminary data.</text>
</comment>
<keyword evidence="3" id="KW-1185">Reference proteome</keyword>